<dbReference type="GO" id="GO:0009117">
    <property type="term" value="P:nucleotide metabolic process"/>
    <property type="evidence" value="ECO:0007669"/>
    <property type="project" value="UniProtKB-KW"/>
</dbReference>
<keyword evidence="6" id="KW-1185">Reference proteome</keyword>
<keyword evidence="4" id="KW-0963">Cytoplasm</keyword>
<dbReference type="PIRSF" id="PIRSF006305">
    <property type="entry name" value="Maf"/>
    <property type="match status" value="1"/>
</dbReference>
<comment type="cofactor">
    <cofactor evidence="1 4">
        <name>a divalent metal cation</name>
        <dbReference type="ChEBI" id="CHEBI:60240"/>
    </cofactor>
</comment>
<dbReference type="InterPro" id="IPR003697">
    <property type="entry name" value="Maf-like"/>
</dbReference>
<dbReference type="EMBL" id="FNEJ01000010">
    <property type="protein sequence ID" value="SDI78757.1"/>
    <property type="molecule type" value="Genomic_DNA"/>
</dbReference>
<name>A0A1G8NF94_9RHOB</name>
<comment type="similarity">
    <text evidence="4">Belongs to the Maf family.</text>
</comment>
<dbReference type="SUPFAM" id="SSF52972">
    <property type="entry name" value="ITPase-like"/>
    <property type="match status" value="1"/>
</dbReference>
<evidence type="ECO:0000256" key="3">
    <source>
        <dbReference type="ARBA" id="ARBA00023080"/>
    </source>
</evidence>
<evidence type="ECO:0000256" key="4">
    <source>
        <dbReference type="HAMAP-Rule" id="MF_00528"/>
    </source>
</evidence>
<gene>
    <name evidence="5" type="ORF">SAMN04487993_101028</name>
</gene>
<dbReference type="AlphaFoldDB" id="A0A1G8NF94"/>
<comment type="catalytic activity">
    <reaction evidence="4">
        <text>a 2'-deoxyribonucleoside 5'-triphosphate + H2O = a 2'-deoxyribonucleoside 5'-phosphate + diphosphate + H(+)</text>
        <dbReference type="Rhea" id="RHEA:44644"/>
        <dbReference type="ChEBI" id="CHEBI:15377"/>
        <dbReference type="ChEBI" id="CHEBI:15378"/>
        <dbReference type="ChEBI" id="CHEBI:33019"/>
        <dbReference type="ChEBI" id="CHEBI:61560"/>
        <dbReference type="ChEBI" id="CHEBI:65317"/>
        <dbReference type="EC" id="3.6.1.9"/>
    </reaction>
</comment>
<dbReference type="OrthoDB" id="9813962at2"/>
<sequence length="199" mass="22081">MNPHLILASGSQIRADLLRAAGVPFTVTIPRVDESSIRAALEAEGASPRDMADALAEYKARRVSDRQPGAFVLGCDQILTCDGVIYAKPESPEDARAQLLRLRGQRHQLLSAAVIYQDGEPVWRHVGVARLLMREFSDAYLDDYLARNWDSLRHAVGGYKLEEEGVRLFSRIEGDHFTILGLPLLELLAFFNLRGIIAA</sequence>
<dbReference type="Proteomes" id="UP000199093">
    <property type="component" value="Unassembled WGS sequence"/>
</dbReference>
<dbReference type="GO" id="GO:0047429">
    <property type="term" value="F:nucleoside triphosphate diphosphatase activity"/>
    <property type="evidence" value="ECO:0007669"/>
    <property type="project" value="UniProtKB-EC"/>
</dbReference>
<comment type="caution">
    <text evidence="4">Lacks conserved residue(s) required for the propagation of feature annotation.</text>
</comment>
<dbReference type="STRING" id="555512.SAMN04487993_101028"/>
<dbReference type="NCBIfam" id="TIGR00172">
    <property type="entry name" value="maf"/>
    <property type="match status" value="1"/>
</dbReference>
<comment type="catalytic activity">
    <reaction evidence="4">
        <text>a ribonucleoside 5'-triphosphate + H2O = a ribonucleoside 5'-phosphate + diphosphate + H(+)</text>
        <dbReference type="Rhea" id="RHEA:23996"/>
        <dbReference type="ChEBI" id="CHEBI:15377"/>
        <dbReference type="ChEBI" id="CHEBI:15378"/>
        <dbReference type="ChEBI" id="CHEBI:33019"/>
        <dbReference type="ChEBI" id="CHEBI:58043"/>
        <dbReference type="ChEBI" id="CHEBI:61557"/>
        <dbReference type="EC" id="3.6.1.9"/>
    </reaction>
</comment>
<dbReference type="GO" id="GO:0005737">
    <property type="term" value="C:cytoplasm"/>
    <property type="evidence" value="ECO:0007669"/>
    <property type="project" value="UniProtKB-SubCell"/>
</dbReference>
<organism evidence="5 6">
    <name type="scientific">Salipiger marinus</name>
    <dbReference type="NCBI Taxonomy" id="555512"/>
    <lineage>
        <taxon>Bacteria</taxon>
        <taxon>Pseudomonadati</taxon>
        <taxon>Pseudomonadota</taxon>
        <taxon>Alphaproteobacteria</taxon>
        <taxon>Rhodobacterales</taxon>
        <taxon>Roseobacteraceae</taxon>
        <taxon>Salipiger</taxon>
    </lineage>
</organism>
<dbReference type="Gene3D" id="3.90.950.10">
    <property type="match status" value="1"/>
</dbReference>
<keyword evidence="3 4" id="KW-0546">Nucleotide metabolism</keyword>
<evidence type="ECO:0000256" key="1">
    <source>
        <dbReference type="ARBA" id="ARBA00001968"/>
    </source>
</evidence>
<evidence type="ECO:0000313" key="6">
    <source>
        <dbReference type="Proteomes" id="UP000199093"/>
    </source>
</evidence>
<dbReference type="HAMAP" id="MF_00528">
    <property type="entry name" value="Maf"/>
    <property type="match status" value="1"/>
</dbReference>
<protein>
    <recommendedName>
        <fullName evidence="4">Nucleoside triphosphate pyrophosphatase</fullName>
        <ecNumber evidence="4">3.6.1.9</ecNumber>
    </recommendedName>
    <alternativeName>
        <fullName evidence="4">Nucleotide pyrophosphatase</fullName>
        <shortName evidence="4">Nucleotide PPase</shortName>
    </alternativeName>
</protein>
<dbReference type="PANTHER" id="PTHR43213:SF5">
    <property type="entry name" value="BIFUNCTIONAL DTTP_UTP PYROPHOSPHATASE_METHYLTRANSFERASE PROTEIN-RELATED"/>
    <property type="match status" value="1"/>
</dbReference>
<dbReference type="InterPro" id="IPR029001">
    <property type="entry name" value="ITPase-like_fam"/>
</dbReference>
<dbReference type="RefSeq" id="WP_089847502.1">
    <property type="nucleotide sequence ID" value="NZ_FNEJ01000010.1"/>
</dbReference>
<feature type="active site" description="Proton acceptor" evidence="4">
    <location>
        <position position="76"/>
    </location>
</feature>
<comment type="function">
    <text evidence="4">Nucleoside triphosphate pyrophosphatase. May have a dual role in cell division arrest and in preventing the incorporation of modified nucleotides into cellular nucleic acids.</text>
</comment>
<dbReference type="CDD" id="cd00555">
    <property type="entry name" value="Maf"/>
    <property type="match status" value="1"/>
</dbReference>
<accession>A0A1G8NF94</accession>
<evidence type="ECO:0000313" key="5">
    <source>
        <dbReference type="EMBL" id="SDI78757.1"/>
    </source>
</evidence>
<dbReference type="PANTHER" id="PTHR43213">
    <property type="entry name" value="BIFUNCTIONAL DTTP/UTP PYROPHOSPHATASE/METHYLTRANSFERASE PROTEIN-RELATED"/>
    <property type="match status" value="1"/>
</dbReference>
<proteinExistence type="inferred from homology"/>
<dbReference type="EC" id="3.6.1.9" evidence="4"/>
<evidence type="ECO:0000256" key="2">
    <source>
        <dbReference type="ARBA" id="ARBA00022801"/>
    </source>
</evidence>
<dbReference type="Pfam" id="PF02545">
    <property type="entry name" value="Maf"/>
    <property type="match status" value="1"/>
</dbReference>
<reference evidence="5 6" key="1">
    <citation type="submission" date="2016-10" db="EMBL/GenBank/DDBJ databases">
        <authorList>
            <person name="de Groot N.N."/>
        </authorList>
    </citation>
    <scope>NUCLEOTIDE SEQUENCE [LARGE SCALE GENOMIC DNA]</scope>
    <source>
        <strain evidence="5 6">DSM 26424</strain>
    </source>
</reference>
<keyword evidence="2 4" id="KW-0378">Hydrolase</keyword>
<comment type="subcellular location">
    <subcellularLocation>
        <location evidence="4">Cytoplasm</location>
    </subcellularLocation>
</comment>